<dbReference type="GO" id="GO:0016301">
    <property type="term" value="F:kinase activity"/>
    <property type="evidence" value="ECO:0007669"/>
    <property type="project" value="UniProtKB-KW"/>
</dbReference>
<evidence type="ECO:0000313" key="7">
    <source>
        <dbReference type="Proteomes" id="UP000256478"/>
    </source>
</evidence>
<dbReference type="CDD" id="cd13970">
    <property type="entry name" value="ABC1_ADCK3"/>
    <property type="match status" value="1"/>
</dbReference>
<reference evidence="6 7" key="1">
    <citation type="submission" date="2018-08" db="EMBL/GenBank/DDBJ databases">
        <title>Thalassotalea euphylliae genome.</title>
        <authorList>
            <person name="Summers S."/>
            <person name="Rice S.A."/>
            <person name="Freckelton M.L."/>
            <person name="Nedved B.T."/>
            <person name="Hadfield M.G."/>
        </authorList>
    </citation>
    <scope>NUCLEOTIDE SEQUENCE [LARGE SCALE GENOMIC DNA]</scope>
    <source>
        <strain evidence="6 7">H1</strain>
    </source>
</reference>
<dbReference type="EMBL" id="QUOU01000001">
    <property type="protein sequence ID" value="REL26509.1"/>
    <property type="molecule type" value="Genomic_DNA"/>
</dbReference>
<dbReference type="Proteomes" id="UP000256478">
    <property type="component" value="Unassembled WGS sequence"/>
</dbReference>
<dbReference type="OrthoDB" id="9795390at2"/>
<keyword evidence="6" id="KW-0418">Kinase</keyword>
<gene>
    <name evidence="6" type="ORF">DXX93_07890</name>
</gene>
<comment type="caution">
    <text evidence="6">The sequence shown here is derived from an EMBL/GenBank/DDBJ whole genome shotgun (WGS) entry which is preliminary data.</text>
</comment>
<keyword evidence="3" id="KW-0547">Nucleotide-binding</keyword>
<dbReference type="Pfam" id="PF03109">
    <property type="entry name" value="ABC1"/>
    <property type="match status" value="1"/>
</dbReference>
<dbReference type="GO" id="GO:0006744">
    <property type="term" value="P:ubiquinone biosynthetic process"/>
    <property type="evidence" value="ECO:0007669"/>
    <property type="project" value="TreeGrafter"/>
</dbReference>
<evidence type="ECO:0000256" key="3">
    <source>
        <dbReference type="ARBA" id="ARBA00022741"/>
    </source>
</evidence>
<keyword evidence="2" id="KW-0808">Transferase</keyword>
<dbReference type="PANTHER" id="PTHR43851">
    <property type="match status" value="1"/>
</dbReference>
<evidence type="ECO:0000256" key="2">
    <source>
        <dbReference type="ARBA" id="ARBA00022679"/>
    </source>
</evidence>
<feature type="domain" description="ABC1 atypical kinase-like" evidence="5">
    <location>
        <begin position="74"/>
        <end position="312"/>
    </location>
</feature>
<evidence type="ECO:0000256" key="4">
    <source>
        <dbReference type="ARBA" id="ARBA00022840"/>
    </source>
</evidence>
<dbReference type="RefSeq" id="WP_116007626.1">
    <property type="nucleotide sequence ID" value="NZ_QUOU01000001.1"/>
</dbReference>
<dbReference type="InterPro" id="IPR004147">
    <property type="entry name" value="ABC1_dom"/>
</dbReference>
<accession>A0A3E0TPN5</accession>
<proteinExistence type="inferred from homology"/>
<evidence type="ECO:0000259" key="5">
    <source>
        <dbReference type="Pfam" id="PF03109"/>
    </source>
</evidence>
<protein>
    <submittedName>
        <fullName evidence="6">AarF/ABC1/UbiB kinase family protein</fullName>
    </submittedName>
</protein>
<dbReference type="GO" id="GO:0005524">
    <property type="term" value="F:ATP binding"/>
    <property type="evidence" value="ECO:0007669"/>
    <property type="project" value="UniProtKB-KW"/>
</dbReference>
<evidence type="ECO:0000256" key="1">
    <source>
        <dbReference type="ARBA" id="ARBA00009670"/>
    </source>
</evidence>
<name>A0A3E0TPN5_9GAMM</name>
<dbReference type="AlphaFoldDB" id="A0A3E0TPN5"/>
<dbReference type="InterPro" id="IPR051409">
    <property type="entry name" value="Atypical_kinase_ADCK"/>
</dbReference>
<sequence>MAKVATNAMVNGAKQLAQGESPTVKNLVLQPHNIRLLADKLAQMRGAAMKLGQLLSMDAGDLLPPELSQLLEKLRADAKPMPHKQLITVLKAQWGDNWLDNFSYFELQPFASASIGQVHLAHLETGEKLAVKVQYPGVATAIASDVDNVAALLKLSGLLPKHLQIDDLISEAKKQLLVEASYQAEASFMNRYTKLINNDGFCLPTVVKPLSNDAILTMNFIDGMPIENLRMAPQATRNKVVEQLIALFFRELFDFKLMQTDPNFANFLYQEEAQKIVLLDFGATRAIPGHISTGYLALINAAMCEDEQQMIASAKQLGFFTKDISDDYLAQILAIFKLASEPLVANDYDFATSNLAQRIKNQGMNIQRQKDQWHTPPVDAIFIHRKLAGIYLLATKLAAKVNVKALFIPHLE</sequence>
<dbReference type="InterPro" id="IPR011009">
    <property type="entry name" value="Kinase-like_dom_sf"/>
</dbReference>
<dbReference type="SUPFAM" id="SSF56112">
    <property type="entry name" value="Protein kinase-like (PK-like)"/>
    <property type="match status" value="1"/>
</dbReference>
<dbReference type="InterPro" id="IPR034646">
    <property type="entry name" value="ADCK3_dom"/>
</dbReference>
<evidence type="ECO:0000313" key="6">
    <source>
        <dbReference type="EMBL" id="REL26509.1"/>
    </source>
</evidence>
<dbReference type="PANTHER" id="PTHR43851:SF3">
    <property type="entry name" value="COENZYME Q8"/>
    <property type="match status" value="1"/>
</dbReference>
<keyword evidence="4" id="KW-0067">ATP-binding</keyword>
<organism evidence="6 7">
    <name type="scientific">Thalassotalea euphylliae</name>
    <dbReference type="NCBI Taxonomy" id="1655234"/>
    <lineage>
        <taxon>Bacteria</taxon>
        <taxon>Pseudomonadati</taxon>
        <taxon>Pseudomonadota</taxon>
        <taxon>Gammaproteobacteria</taxon>
        <taxon>Alteromonadales</taxon>
        <taxon>Colwelliaceae</taxon>
        <taxon>Thalassotalea</taxon>
    </lineage>
</organism>
<comment type="similarity">
    <text evidence="1">Belongs to the protein kinase superfamily. ADCK protein kinase family.</text>
</comment>